<dbReference type="InterPro" id="IPR020904">
    <property type="entry name" value="Sc_DH/Rdtase_CS"/>
</dbReference>
<dbReference type="GO" id="GO:0016020">
    <property type="term" value="C:membrane"/>
    <property type="evidence" value="ECO:0007669"/>
    <property type="project" value="TreeGrafter"/>
</dbReference>
<gene>
    <name evidence="4" type="ORF">EGJ28_07670</name>
</gene>
<dbReference type="PRINTS" id="PR00081">
    <property type="entry name" value="GDHRDH"/>
</dbReference>
<dbReference type="Proteomes" id="UP000276506">
    <property type="component" value="Unassembled WGS sequence"/>
</dbReference>
<evidence type="ECO:0000256" key="3">
    <source>
        <dbReference type="RuleBase" id="RU000363"/>
    </source>
</evidence>
<dbReference type="EMBL" id="RHQL01000002">
    <property type="protein sequence ID" value="RRV13476.1"/>
    <property type="molecule type" value="Genomic_DNA"/>
</dbReference>
<dbReference type="AlphaFoldDB" id="A0A427EA63"/>
<evidence type="ECO:0000313" key="5">
    <source>
        <dbReference type="Proteomes" id="UP000276506"/>
    </source>
</evidence>
<name>A0A427EA63_9GAMM</name>
<reference evidence="4 5" key="1">
    <citation type="submission" date="2018-10" db="EMBL/GenBank/DDBJ databases">
        <title>Transmission dynamics of multidrug resistant bacteria on intensive care unit surfaces.</title>
        <authorList>
            <person name="D'Souza A.W."/>
            <person name="Potter R.F."/>
            <person name="Wallace M."/>
            <person name="Shupe A."/>
            <person name="Patel S."/>
            <person name="Sun S."/>
            <person name="Gul D."/>
            <person name="Kwon J.H."/>
            <person name="Andleeb S."/>
            <person name="Burnham C.-A.D."/>
            <person name="Dantas G."/>
        </authorList>
    </citation>
    <scope>NUCLEOTIDE SEQUENCE [LARGE SCALE GENOMIC DNA]</scope>
    <source>
        <strain evidence="4 5">PX_177</strain>
    </source>
</reference>
<dbReference type="PANTHER" id="PTHR44196:SF1">
    <property type="entry name" value="DEHYDROGENASE_REDUCTASE SDR FAMILY MEMBER 7B"/>
    <property type="match status" value="1"/>
</dbReference>
<evidence type="ECO:0000256" key="1">
    <source>
        <dbReference type="ARBA" id="ARBA00006484"/>
    </source>
</evidence>
<sequence>MSALQLDGKVAVVTGGGVGLGRDVATLLIEQGARVAVLGRTRSTLDQVADALGENLLPVVADVSDPRQVRAAFSAIDAAFAGADILINNAAVYQPYRIEDATDTELASTFAINVLGPAYCIREAIPRMRRRGGGDIVNVSSESVSNPFPYLSAYAASKSALETLSQGLRNELRAEGIRVSIFRACHMTGENANVSAWPEGRLEQFLEAIAASGHSLHSGAGIPPATAASALICALTLPREANIDLLALRSS</sequence>
<protein>
    <submittedName>
        <fullName evidence="4">SDR family oxidoreductase</fullName>
    </submittedName>
</protein>
<comment type="similarity">
    <text evidence="1 3">Belongs to the short-chain dehydrogenases/reductases (SDR) family.</text>
</comment>
<dbReference type="RefSeq" id="WP_125876827.1">
    <property type="nucleotide sequence ID" value="NZ_RHQL01000002.1"/>
</dbReference>
<dbReference type="PANTHER" id="PTHR44196">
    <property type="entry name" value="DEHYDROGENASE/REDUCTASE SDR FAMILY MEMBER 7B"/>
    <property type="match status" value="1"/>
</dbReference>
<organism evidence="4 5">
    <name type="scientific">Stutzerimonas xanthomarina</name>
    <dbReference type="NCBI Taxonomy" id="271420"/>
    <lineage>
        <taxon>Bacteria</taxon>
        <taxon>Pseudomonadati</taxon>
        <taxon>Pseudomonadota</taxon>
        <taxon>Gammaproteobacteria</taxon>
        <taxon>Pseudomonadales</taxon>
        <taxon>Pseudomonadaceae</taxon>
        <taxon>Stutzerimonas</taxon>
    </lineage>
</organism>
<dbReference type="CDD" id="cd05233">
    <property type="entry name" value="SDR_c"/>
    <property type="match status" value="1"/>
</dbReference>
<accession>A0A427EA63</accession>
<proteinExistence type="inferred from homology"/>
<dbReference type="Gene3D" id="3.40.50.720">
    <property type="entry name" value="NAD(P)-binding Rossmann-like Domain"/>
    <property type="match status" value="1"/>
</dbReference>
<dbReference type="PRINTS" id="PR00080">
    <property type="entry name" value="SDRFAMILY"/>
</dbReference>
<dbReference type="InterPro" id="IPR002347">
    <property type="entry name" value="SDR_fam"/>
</dbReference>
<evidence type="ECO:0000313" key="4">
    <source>
        <dbReference type="EMBL" id="RRV13476.1"/>
    </source>
</evidence>
<dbReference type="InterPro" id="IPR036291">
    <property type="entry name" value="NAD(P)-bd_dom_sf"/>
</dbReference>
<dbReference type="Pfam" id="PF00106">
    <property type="entry name" value="adh_short"/>
    <property type="match status" value="1"/>
</dbReference>
<keyword evidence="2" id="KW-0560">Oxidoreductase</keyword>
<dbReference type="GO" id="GO:0016491">
    <property type="term" value="F:oxidoreductase activity"/>
    <property type="evidence" value="ECO:0007669"/>
    <property type="project" value="UniProtKB-KW"/>
</dbReference>
<evidence type="ECO:0000256" key="2">
    <source>
        <dbReference type="ARBA" id="ARBA00023002"/>
    </source>
</evidence>
<comment type="caution">
    <text evidence="4">The sequence shown here is derived from an EMBL/GenBank/DDBJ whole genome shotgun (WGS) entry which is preliminary data.</text>
</comment>
<dbReference type="SUPFAM" id="SSF51735">
    <property type="entry name" value="NAD(P)-binding Rossmann-fold domains"/>
    <property type="match status" value="1"/>
</dbReference>
<dbReference type="PROSITE" id="PS00061">
    <property type="entry name" value="ADH_SHORT"/>
    <property type="match status" value="1"/>
</dbReference>